<feature type="compositionally biased region" description="Polar residues" evidence="1">
    <location>
        <begin position="1"/>
        <end position="18"/>
    </location>
</feature>
<feature type="compositionally biased region" description="Polar residues" evidence="1">
    <location>
        <begin position="182"/>
        <end position="194"/>
    </location>
</feature>
<dbReference type="NCBIfam" id="NF008109">
    <property type="entry name" value="PRK10856.1"/>
    <property type="match status" value="1"/>
</dbReference>
<sequence>MSTEQTENNNTAPVQQPGSVLKTKRESLGWSQQEIADRLRLRVSVIENIESNDFKSDQVATFTRGYLRSYAKVVGLNEEDVLGLLNGSGNAEHKEQTMQSFSRKTNREKHNNRVMMVTWGIMLTLAGISSVWWWQNQQQDTLSPAEISAQAPIEDINESDLQAFVDTKEQQQLEATLAPEISESTVGDTASSEQEPLAESATAQDLTPEATQKASTASSKPVAPALPQKSTSKQTSESATQPLQSSVSESSAKAEDKTIVAVNAHQLTMEFKADCWIQVKDASGKTLSTGVKKAGRNITLNGQAPYNIILGAPEGVTMTYANEPVDLSGYSAGKVARFKLP</sequence>
<feature type="transmembrane region" description="Helical" evidence="2">
    <location>
        <begin position="114"/>
        <end position="134"/>
    </location>
</feature>
<accession>A0A2N8ZEZ4</accession>
<feature type="compositionally biased region" description="Polar residues" evidence="1">
    <location>
        <begin position="228"/>
        <end position="251"/>
    </location>
</feature>
<dbReference type="Proteomes" id="UP000235828">
    <property type="component" value="Chromosome A"/>
</dbReference>
<dbReference type="Pfam" id="PF13464">
    <property type="entry name" value="RodZ_C"/>
    <property type="match status" value="1"/>
</dbReference>
<dbReference type="InterPro" id="IPR010982">
    <property type="entry name" value="Lambda_DNA-bd_dom_sf"/>
</dbReference>
<protein>
    <recommendedName>
        <fullName evidence="3">HTH cro/C1-type domain-containing protein</fullName>
    </recommendedName>
</protein>
<dbReference type="SUPFAM" id="SSF47413">
    <property type="entry name" value="lambda repressor-like DNA-binding domains"/>
    <property type="match status" value="1"/>
</dbReference>
<dbReference type="RefSeq" id="WP_102522940.1">
    <property type="nucleotide sequence ID" value="NZ_LT960611.1"/>
</dbReference>
<dbReference type="OrthoDB" id="9790252at2"/>
<organism evidence="4 5">
    <name type="scientific">Vibrio tapetis subsp. tapetis</name>
    <dbReference type="NCBI Taxonomy" id="1671868"/>
    <lineage>
        <taxon>Bacteria</taxon>
        <taxon>Pseudomonadati</taxon>
        <taxon>Pseudomonadota</taxon>
        <taxon>Gammaproteobacteria</taxon>
        <taxon>Vibrionales</taxon>
        <taxon>Vibrionaceae</taxon>
        <taxon>Vibrio</taxon>
    </lineage>
</organism>
<dbReference type="KEGG" id="vta:A2481"/>
<dbReference type="InterPro" id="IPR050400">
    <property type="entry name" value="Bact_Cytoskel_RodZ"/>
</dbReference>
<proteinExistence type="predicted"/>
<evidence type="ECO:0000313" key="4">
    <source>
        <dbReference type="EMBL" id="SON50460.1"/>
    </source>
</evidence>
<dbReference type="CDD" id="cd00093">
    <property type="entry name" value="HTH_XRE"/>
    <property type="match status" value="1"/>
</dbReference>
<dbReference type="InterPro" id="IPR025194">
    <property type="entry name" value="RodZ-like_C"/>
</dbReference>
<dbReference type="PANTHER" id="PTHR34475:SF1">
    <property type="entry name" value="CYTOSKELETON PROTEIN RODZ"/>
    <property type="match status" value="1"/>
</dbReference>
<evidence type="ECO:0000259" key="3">
    <source>
        <dbReference type="PROSITE" id="PS50943"/>
    </source>
</evidence>
<dbReference type="EMBL" id="LT960611">
    <property type="protein sequence ID" value="SON50460.1"/>
    <property type="molecule type" value="Genomic_DNA"/>
</dbReference>
<dbReference type="SMART" id="SM00530">
    <property type="entry name" value="HTH_XRE"/>
    <property type="match status" value="1"/>
</dbReference>
<keyword evidence="5" id="KW-1185">Reference proteome</keyword>
<dbReference type="PROSITE" id="PS50943">
    <property type="entry name" value="HTH_CROC1"/>
    <property type="match status" value="1"/>
</dbReference>
<dbReference type="AlphaFoldDB" id="A0A2N8ZEZ4"/>
<evidence type="ECO:0000256" key="2">
    <source>
        <dbReference type="SAM" id="Phobius"/>
    </source>
</evidence>
<reference evidence="4 5" key="1">
    <citation type="submission" date="2017-10" db="EMBL/GenBank/DDBJ databases">
        <authorList>
            <person name="Banno H."/>
            <person name="Chua N.-H."/>
        </authorList>
    </citation>
    <scope>NUCLEOTIDE SEQUENCE [LARGE SCALE GENOMIC DNA]</scope>
    <source>
        <strain evidence="4">Vibrio tapetis CECT4600</strain>
    </source>
</reference>
<dbReference type="GO" id="GO:0003677">
    <property type="term" value="F:DNA binding"/>
    <property type="evidence" value="ECO:0007669"/>
    <property type="project" value="InterPro"/>
</dbReference>
<dbReference type="PANTHER" id="PTHR34475">
    <property type="match status" value="1"/>
</dbReference>
<feature type="region of interest" description="Disordered" evidence="1">
    <location>
        <begin position="1"/>
        <end position="26"/>
    </location>
</feature>
<name>A0A2N8ZEZ4_9VIBR</name>
<keyword evidence="2" id="KW-0812">Transmembrane</keyword>
<evidence type="ECO:0000256" key="1">
    <source>
        <dbReference type="SAM" id="MobiDB-lite"/>
    </source>
</evidence>
<dbReference type="Pfam" id="PF13413">
    <property type="entry name" value="HTH_25"/>
    <property type="match status" value="1"/>
</dbReference>
<dbReference type="InterPro" id="IPR001387">
    <property type="entry name" value="Cro/C1-type_HTH"/>
</dbReference>
<feature type="compositionally biased region" description="Polar residues" evidence="1">
    <location>
        <begin position="201"/>
        <end position="219"/>
    </location>
</feature>
<dbReference type="Gene3D" id="1.10.260.40">
    <property type="entry name" value="lambda repressor-like DNA-binding domains"/>
    <property type="match status" value="1"/>
</dbReference>
<keyword evidence="2" id="KW-0472">Membrane</keyword>
<keyword evidence="2" id="KW-1133">Transmembrane helix</keyword>
<feature type="domain" description="HTH cro/C1-type" evidence="3">
    <location>
        <begin position="21"/>
        <end position="52"/>
    </location>
</feature>
<evidence type="ECO:0000313" key="5">
    <source>
        <dbReference type="Proteomes" id="UP000235828"/>
    </source>
</evidence>
<feature type="region of interest" description="Disordered" evidence="1">
    <location>
        <begin position="176"/>
        <end position="254"/>
    </location>
</feature>
<gene>
    <name evidence="4" type="ORF">VTAP4600_A2481</name>
</gene>